<dbReference type="PANTHER" id="PTHR30435">
    <property type="entry name" value="FLAGELLAR PROTEIN"/>
    <property type="match status" value="1"/>
</dbReference>
<dbReference type="NCBIfam" id="TIGR03506">
    <property type="entry name" value="FlgEFG_subfam"/>
    <property type="match status" value="1"/>
</dbReference>
<name>K5DG64_RHOBT</name>
<comment type="function">
    <text evidence="4">A flexible structure which links the flagellar filament to the drive apparatus in the basal body.</text>
</comment>
<comment type="subcellular location">
    <subcellularLocation>
        <location evidence="1 4">Bacterial flagellum basal body</location>
    </subcellularLocation>
</comment>
<evidence type="ECO:0000256" key="3">
    <source>
        <dbReference type="ARBA" id="ARBA00023143"/>
    </source>
</evidence>
<keyword evidence="7" id="KW-0282">Flagellum</keyword>
<evidence type="ECO:0000256" key="2">
    <source>
        <dbReference type="ARBA" id="ARBA00009677"/>
    </source>
</evidence>
<keyword evidence="7" id="KW-0966">Cell projection</keyword>
<comment type="similarity">
    <text evidence="2 4">Belongs to the flagella basal body rod proteins family.</text>
</comment>
<keyword evidence="7" id="KW-0969">Cilium</keyword>
<evidence type="ECO:0000313" key="7">
    <source>
        <dbReference type="EMBL" id="EKK01448.1"/>
    </source>
</evidence>
<dbReference type="PANTHER" id="PTHR30435:SF1">
    <property type="entry name" value="FLAGELLAR HOOK PROTEIN FLGE"/>
    <property type="match status" value="1"/>
</dbReference>
<dbReference type="Proteomes" id="UP000007993">
    <property type="component" value="Unassembled WGS sequence"/>
</dbReference>
<dbReference type="GO" id="GO:0009424">
    <property type="term" value="C:bacterial-type flagellum hook"/>
    <property type="evidence" value="ECO:0007669"/>
    <property type="project" value="TreeGrafter"/>
</dbReference>
<feature type="domain" description="Flagellar hook protein FlgE/F/G-like D1" evidence="6">
    <location>
        <begin position="97"/>
        <end position="155"/>
    </location>
</feature>
<evidence type="ECO:0000313" key="8">
    <source>
        <dbReference type="Proteomes" id="UP000007993"/>
    </source>
</evidence>
<dbReference type="AlphaFoldDB" id="K5DG64"/>
<dbReference type="InterPro" id="IPR053967">
    <property type="entry name" value="LlgE_F_G-like_D1"/>
</dbReference>
<dbReference type="GO" id="GO:0005829">
    <property type="term" value="C:cytosol"/>
    <property type="evidence" value="ECO:0007669"/>
    <property type="project" value="TreeGrafter"/>
</dbReference>
<comment type="caution">
    <text evidence="7">The sequence shown here is derived from an EMBL/GenBank/DDBJ whole genome shotgun (WGS) entry which is preliminary data.</text>
</comment>
<accession>K5DG64</accession>
<dbReference type="EMBL" id="AMCW01000096">
    <property type="protein sequence ID" value="EKK01448.1"/>
    <property type="molecule type" value="Genomic_DNA"/>
</dbReference>
<organism evidence="7 8">
    <name type="scientific">Rhodopirellula baltica SH28</name>
    <dbReference type="NCBI Taxonomy" id="993517"/>
    <lineage>
        <taxon>Bacteria</taxon>
        <taxon>Pseudomonadati</taxon>
        <taxon>Planctomycetota</taxon>
        <taxon>Planctomycetia</taxon>
        <taxon>Pirellulales</taxon>
        <taxon>Pirellulaceae</taxon>
        <taxon>Rhodopirellula</taxon>
    </lineage>
</organism>
<dbReference type="GO" id="GO:0009425">
    <property type="term" value="C:bacterial-type flagellum basal body"/>
    <property type="evidence" value="ECO:0007669"/>
    <property type="project" value="UniProtKB-SubCell"/>
</dbReference>
<dbReference type="RefSeq" id="WP_007332913.1">
    <property type="nucleotide sequence ID" value="NZ_AMCW01000096.1"/>
</dbReference>
<dbReference type="Pfam" id="PF00460">
    <property type="entry name" value="Flg_bb_rod"/>
    <property type="match status" value="1"/>
</dbReference>
<evidence type="ECO:0000259" key="6">
    <source>
        <dbReference type="Pfam" id="PF22692"/>
    </source>
</evidence>
<sequence length="261" mass="26602">MGLQSALTTALTGLSAAETQIDVIGNNLANAQTVGFKSSDAVFATQFLQTLSLGAGPSANNGGTNPRQIGLGVQVAEIAANHNQGTIEISSSSSDLAIQGDGFFQVQAADGEKLYTRNGIFKLNSDAELVNATGQRLLGYGIDEQFRLQTDSLVPLSVPLGTKTVAKATENVSFEGTLTPEGDVATAGQVIESLHLGDSQVPRPDASGVSIESSPIADHTSVTGTVGAGSLPAGTYQYKFALVDASGNESAPSAARAFTVG</sequence>
<dbReference type="Pfam" id="PF22692">
    <property type="entry name" value="LlgE_F_G_D1"/>
    <property type="match status" value="1"/>
</dbReference>
<dbReference type="GO" id="GO:0071978">
    <property type="term" value="P:bacterial-type flagellum-dependent swarming motility"/>
    <property type="evidence" value="ECO:0007669"/>
    <property type="project" value="TreeGrafter"/>
</dbReference>
<protein>
    <recommendedName>
        <fullName evidence="4">Flagellar hook protein FlgE</fullName>
    </recommendedName>
</protein>
<evidence type="ECO:0000256" key="1">
    <source>
        <dbReference type="ARBA" id="ARBA00004117"/>
    </source>
</evidence>
<dbReference type="InterPro" id="IPR037925">
    <property type="entry name" value="FlgE/F/G-like"/>
</dbReference>
<keyword evidence="3 4" id="KW-0975">Bacterial flagellum</keyword>
<reference evidence="7 8" key="1">
    <citation type="journal article" date="2013" name="Mar. Genomics">
        <title>Expression of sulfatases in Rhodopirellula baltica and the diversity of sulfatases in the genus Rhodopirellula.</title>
        <authorList>
            <person name="Wegner C.E."/>
            <person name="Richter-Heitmann T."/>
            <person name="Klindworth A."/>
            <person name="Klockow C."/>
            <person name="Richter M."/>
            <person name="Achstetter T."/>
            <person name="Glockner F.O."/>
            <person name="Harder J."/>
        </authorList>
    </citation>
    <scope>NUCLEOTIDE SEQUENCE [LARGE SCALE GENOMIC DNA]</scope>
    <source>
        <strain evidence="7 8">SH28</strain>
    </source>
</reference>
<evidence type="ECO:0000256" key="4">
    <source>
        <dbReference type="RuleBase" id="RU362116"/>
    </source>
</evidence>
<feature type="domain" description="Flagellar basal body rod protein N-terminal" evidence="5">
    <location>
        <begin position="7"/>
        <end position="37"/>
    </location>
</feature>
<gene>
    <name evidence="7" type="ORF">RBSH_03235</name>
</gene>
<dbReference type="InterPro" id="IPR001444">
    <property type="entry name" value="Flag_bb_rod_N"/>
</dbReference>
<evidence type="ECO:0000259" key="5">
    <source>
        <dbReference type="Pfam" id="PF00460"/>
    </source>
</evidence>
<dbReference type="InterPro" id="IPR020013">
    <property type="entry name" value="Flagellar_FlgE/F/G"/>
</dbReference>
<feature type="non-terminal residue" evidence="7">
    <location>
        <position position="261"/>
    </location>
</feature>
<proteinExistence type="inferred from homology"/>
<dbReference type="SUPFAM" id="SSF117143">
    <property type="entry name" value="Flagellar hook protein flgE"/>
    <property type="match status" value="1"/>
</dbReference>